<dbReference type="HOGENOM" id="CLU_2952702_0_0_3"/>
<dbReference type="AlphaFoldDB" id="E0U8I4"/>
<dbReference type="Proteomes" id="UP000008206">
    <property type="component" value="Chromosome"/>
</dbReference>
<dbReference type="KEGG" id="cyj:Cyan7822_1743"/>
<dbReference type="eggNOG" id="ENOG50321NQ">
    <property type="taxonomic scope" value="Bacteria"/>
</dbReference>
<dbReference type="OrthoDB" id="515579at2"/>
<sequence length="59" mass="6881">METYQISLVTEIPAPLHQSLQNYLNSHPDSDQDKVFTEALSLFFKEQNKLQEKSKIIMI</sequence>
<evidence type="ECO:0000313" key="1">
    <source>
        <dbReference type="EMBL" id="ADN13730.1"/>
    </source>
</evidence>
<dbReference type="InterPro" id="IPR021231">
    <property type="entry name" value="DUF2811"/>
</dbReference>
<accession>E0U8I4</accession>
<keyword evidence="2" id="KW-1185">Reference proteome</keyword>
<organism evidence="1 2">
    <name type="scientific">Gloeothece verrucosa (strain PCC 7822)</name>
    <name type="common">Cyanothece sp. (strain PCC 7822)</name>
    <dbReference type="NCBI Taxonomy" id="497965"/>
    <lineage>
        <taxon>Bacteria</taxon>
        <taxon>Bacillati</taxon>
        <taxon>Cyanobacteriota</taxon>
        <taxon>Cyanophyceae</taxon>
        <taxon>Oscillatoriophycideae</taxon>
        <taxon>Chroococcales</taxon>
        <taxon>Aphanothecaceae</taxon>
        <taxon>Gloeothece</taxon>
        <taxon>Gloeothece verrucosa</taxon>
    </lineage>
</organism>
<protein>
    <submittedName>
        <fullName evidence="1">Uncharacterized protein</fullName>
    </submittedName>
</protein>
<proteinExistence type="predicted"/>
<dbReference type="RefSeq" id="WP_013321837.1">
    <property type="nucleotide sequence ID" value="NC_014501.1"/>
</dbReference>
<dbReference type="STRING" id="497965.Cyan7822_1743"/>
<evidence type="ECO:0000313" key="2">
    <source>
        <dbReference type="Proteomes" id="UP000008206"/>
    </source>
</evidence>
<dbReference type="Pfam" id="PF10929">
    <property type="entry name" value="DUF2811"/>
    <property type="match status" value="1"/>
</dbReference>
<gene>
    <name evidence="1" type="ordered locus">Cyan7822_1743</name>
</gene>
<reference evidence="2" key="1">
    <citation type="journal article" date="2011" name="MBio">
        <title>Novel metabolic attributes of the genus Cyanothece, comprising a group of unicellular nitrogen-fixing Cyanobacteria.</title>
        <authorList>
            <person name="Bandyopadhyay A."/>
            <person name="Elvitigala T."/>
            <person name="Welsh E."/>
            <person name="Stockel J."/>
            <person name="Liberton M."/>
            <person name="Min H."/>
            <person name="Sherman L.A."/>
            <person name="Pakrasi H.B."/>
        </authorList>
    </citation>
    <scope>NUCLEOTIDE SEQUENCE [LARGE SCALE GENOMIC DNA]</scope>
    <source>
        <strain evidence="2">PCC 7822</strain>
    </source>
</reference>
<name>E0U8I4_GLOV7</name>
<dbReference type="EMBL" id="CP002198">
    <property type="protein sequence ID" value="ADN13730.1"/>
    <property type="molecule type" value="Genomic_DNA"/>
</dbReference>